<accession>X1N7M5</accession>
<protein>
    <submittedName>
        <fullName evidence="1">Uncharacterized protein</fullName>
    </submittedName>
</protein>
<proteinExistence type="predicted"/>
<dbReference type="AlphaFoldDB" id="X1N7M5"/>
<comment type="caution">
    <text evidence="1">The sequence shown here is derived from an EMBL/GenBank/DDBJ whole genome shotgun (WGS) entry which is preliminary data.</text>
</comment>
<organism evidence="1">
    <name type="scientific">marine sediment metagenome</name>
    <dbReference type="NCBI Taxonomy" id="412755"/>
    <lineage>
        <taxon>unclassified sequences</taxon>
        <taxon>metagenomes</taxon>
        <taxon>ecological metagenomes</taxon>
    </lineage>
</organism>
<name>X1N7M5_9ZZZZ</name>
<dbReference type="EMBL" id="BARV01032967">
    <property type="protein sequence ID" value="GAI39987.1"/>
    <property type="molecule type" value="Genomic_DNA"/>
</dbReference>
<evidence type="ECO:0000313" key="1">
    <source>
        <dbReference type="EMBL" id="GAI39987.1"/>
    </source>
</evidence>
<gene>
    <name evidence="1" type="ORF">S06H3_51890</name>
</gene>
<sequence>AKKKKSTRKGGFRLPGGLGPKGILTGALGLMVVPRFVPVQSPGVKMLVTGLALRALNLGGGGALSSVGLIMTASEFIAPYLGGFVGNGNGAMRTGVCDY</sequence>
<reference evidence="1" key="1">
    <citation type="journal article" date="2014" name="Front. Microbiol.">
        <title>High frequency of phylogenetically diverse reductive dehalogenase-homologous genes in deep subseafloor sedimentary metagenomes.</title>
        <authorList>
            <person name="Kawai M."/>
            <person name="Futagami T."/>
            <person name="Toyoda A."/>
            <person name="Takaki Y."/>
            <person name="Nishi S."/>
            <person name="Hori S."/>
            <person name="Arai W."/>
            <person name="Tsubouchi T."/>
            <person name="Morono Y."/>
            <person name="Uchiyama I."/>
            <person name="Ito T."/>
            <person name="Fujiyama A."/>
            <person name="Inagaki F."/>
            <person name="Takami H."/>
        </authorList>
    </citation>
    <scope>NUCLEOTIDE SEQUENCE</scope>
    <source>
        <strain evidence="1">Expedition CK06-06</strain>
    </source>
</reference>
<feature type="non-terminal residue" evidence="1">
    <location>
        <position position="1"/>
    </location>
</feature>